<dbReference type="SUPFAM" id="SSF81343">
    <property type="entry name" value="Fumarate reductase respiratory complex transmembrane subunits"/>
    <property type="match status" value="1"/>
</dbReference>
<feature type="transmembrane region" description="Helical" evidence="1">
    <location>
        <begin position="54"/>
        <end position="78"/>
    </location>
</feature>
<keyword evidence="1" id="KW-1133">Transmembrane helix</keyword>
<dbReference type="OrthoDB" id="9802842at2"/>
<dbReference type="NCBIfam" id="TIGR02046">
    <property type="entry name" value="sdhC_b558_fam"/>
    <property type="match status" value="1"/>
</dbReference>
<evidence type="ECO:0000313" key="3">
    <source>
        <dbReference type="Proteomes" id="UP000015993"/>
    </source>
</evidence>
<dbReference type="STRING" id="679199.HMPREF9332_01462"/>
<evidence type="ECO:0000256" key="1">
    <source>
        <dbReference type="SAM" id="Phobius"/>
    </source>
</evidence>
<feature type="transmembrane region" description="Helical" evidence="1">
    <location>
        <begin position="105"/>
        <end position="125"/>
    </location>
</feature>
<feature type="transmembrane region" description="Helical" evidence="1">
    <location>
        <begin position="12"/>
        <end position="34"/>
    </location>
</feature>
<comment type="caution">
    <text evidence="2">The sequence shown here is derived from an EMBL/GenBank/DDBJ whole genome shotgun (WGS) entry which is preliminary data.</text>
</comment>
<accession>G5GD11</accession>
<evidence type="ECO:0000313" key="2">
    <source>
        <dbReference type="EMBL" id="EHG22452.1"/>
    </source>
</evidence>
<feature type="transmembrane region" description="Helical" evidence="1">
    <location>
        <begin position="202"/>
        <end position="222"/>
    </location>
</feature>
<dbReference type="eggNOG" id="ENOG502Z7RU">
    <property type="taxonomic scope" value="Bacteria"/>
</dbReference>
<dbReference type="AlphaFoldDB" id="G5GD11"/>
<feature type="transmembrane region" description="Helical" evidence="1">
    <location>
        <begin position="160"/>
        <end position="181"/>
    </location>
</feature>
<dbReference type="PATRIC" id="fig|679199.3.peg.1631"/>
<dbReference type="Gene3D" id="1.20.1300.10">
    <property type="entry name" value="Fumarate reductase/succinate dehydrogenase, transmembrane subunit"/>
    <property type="match status" value="1"/>
</dbReference>
<dbReference type="InterPro" id="IPR034804">
    <property type="entry name" value="SQR/QFR_C/D"/>
</dbReference>
<gene>
    <name evidence="2" type="ORF">HMPREF9332_01462</name>
</gene>
<keyword evidence="1" id="KW-0472">Membrane</keyword>
<evidence type="ECO:0008006" key="4">
    <source>
        <dbReference type="Google" id="ProtNLM"/>
    </source>
</evidence>
<reference evidence="2 3" key="1">
    <citation type="submission" date="2011-08" db="EMBL/GenBank/DDBJ databases">
        <title>The Genome Sequence of Prevotella sp. oral taxon 302 str. F0323.</title>
        <authorList>
            <consortium name="The Broad Institute Genome Sequencing Platform"/>
            <person name="Earl A."/>
            <person name="Ward D."/>
            <person name="Feldgarden M."/>
            <person name="Gevers D."/>
            <person name="Izard J."/>
            <person name="Blanton J.M."/>
            <person name="Baranova O.V."/>
            <person name="Tanner A.C."/>
            <person name="Dewhirst F.E."/>
            <person name="Young S.K."/>
            <person name="Zeng Q."/>
            <person name="Gargeya S."/>
            <person name="Fitzgerald M."/>
            <person name="Haas B."/>
            <person name="Abouelleil A."/>
            <person name="Alvarado L."/>
            <person name="Arachchi H.M."/>
            <person name="Berlin A."/>
            <person name="Brown A."/>
            <person name="Chapman S.B."/>
            <person name="Chen Z."/>
            <person name="Dunbar C."/>
            <person name="Freedman E."/>
            <person name="Gearin G."/>
            <person name="Gellesch M."/>
            <person name="Goldberg J."/>
            <person name="Griggs A."/>
            <person name="Gujja S."/>
            <person name="Heiman D."/>
            <person name="Howarth C."/>
            <person name="Larson L."/>
            <person name="Lui A."/>
            <person name="MacDonald P.J.P."/>
            <person name="Montmayeur A."/>
            <person name="Murphy C."/>
            <person name="Neiman D."/>
            <person name="Pearson M."/>
            <person name="Priest M."/>
            <person name="Roberts A."/>
            <person name="Saif S."/>
            <person name="Shea T."/>
            <person name="Shenoy N."/>
            <person name="Sisk P."/>
            <person name="Stolte C."/>
            <person name="Sykes S."/>
            <person name="Wortman J."/>
            <person name="Nusbaum C."/>
            <person name="Birren B."/>
        </authorList>
    </citation>
    <scope>NUCLEOTIDE SEQUENCE [LARGE SCALE GENOMIC DNA]</scope>
    <source>
        <strain evidence="2 3">F0323</strain>
    </source>
</reference>
<keyword evidence="3" id="KW-1185">Reference proteome</keyword>
<proteinExistence type="predicted"/>
<dbReference type="Proteomes" id="UP000015993">
    <property type="component" value="Unassembled WGS sequence"/>
</dbReference>
<organism evidence="2 3">
    <name type="scientific">Alloprevotella rava F0323</name>
    <dbReference type="NCBI Taxonomy" id="679199"/>
    <lineage>
        <taxon>Bacteria</taxon>
        <taxon>Pseudomonadati</taxon>
        <taxon>Bacteroidota</taxon>
        <taxon>Bacteroidia</taxon>
        <taxon>Bacteroidales</taxon>
        <taxon>Prevotellaceae</taxon>
        <taxon>Alloprevotella</taxon>
    </lineage>
</organism>
<dbReference type="EMBL" id="ACZK01000024">
    <property type="protein sequence ID" value="EHG22452.1"/>
    <property type="molecule type" value="Genomic_DNA"/>
</dbReference>
<dbReference type="GO" id="GO:0016020">
    <property type="term" value="C:membrane"/>
    <property type="evidence" value="ECO:0007669"/>
    <property type="project" value="InterPro"/>
</dbReference>
<sequence length="229" mass="25309">MWLTTSSVGRKVIMSVTGIALVLFLTFHACMNVVVLFSGDAYNMICEFLGSNWYAVAGTAVLVGLIALHFIYAAILTLQNLKARGNSRYAVVETPAKVEWASQNMFVLGLIVCLGLLLHLFNFWANMMGAEFYNGGMALVGEYKATDGAGLIQFTFGNPVYAVLYLVWLASLWFHLSHGFWSAIQTLGVNNKVWFNRWKLIGNVYVTLVMLMFAAVVVYFALGCKPICG</sequence>
<dbReference type="HOGENOM" id="CLU_077968_0_1_10"/>
<name>G5GD11_9BACT</name>
<keyword evidence="1" id="KW-0812">Transmembrane</keyword>
<dbReference type="RefSeq" id="WP_009347939.1">
    <property type="nucleotide sequence ID" value="NZ_JH376831.1"/>
</dbReference>
<dbReference type="CDD" id="cd03498">
    <property type="entry name" value="SQR_TypeB_2_TM"/>
    <property type="match status" value="1"/>
</dbReference>
<dbReference type="InterPro" id="IPR011138">
    <property type="entry name" value="Cytochrome_b-558"/>
</dbReference>
<protein>
    <recommendedName>
        <fullName evidence="4">B558 family succinate dehydrogenase cytochrome b subunit</fullName>
    </recommendedName>
</protein>